<evidence type="ECO:0000313" key="5">
    <source>
        <dbReference type="EMBL" id="SED82064.1"/>
    </source>
</evidence>
<name>A0A1H5DTF2_9MICO</name>
<comment type="similarity">
    <text evidence="1">Belongs to the bacterial solute-binding protein 8 family.</text>
</comment>
<evidence type="ECO:0000313" key="6">
    <source>
        <dbReference type="Proteomes" id="UP000199220"/>
    </source>
</evidence>
<feature type="signal peptide" evidence="3">
    <location>
        <begin position="1"/>
        <end position="23"/>
    </location>
</feature>
<dbReference type="Gene3D" id="3.40.50.1980">
    <property type="entry name" value="Nitrogenase molybdenum iron protein domain"/>
    <property type="match status" value="2"/>
</dbReference>
<dbReference type="EMBL" id="FNTX01000001">
    <property type="protein sequence ID" value="SED82064.1"/>
    <property type="molecule type" value="Genomic_DNA"/>
</dbReference>
<organism evidence="5 6">
    <name type="scientific">Ruania alba</name>
    <dbReference type="NCBI Taxonomy" id="648782"/>
    <lineage>
        <taxon>Bacteria</taxon>
        <taxon>Bacillati</taxon>
        <taxon>Actinomycetota</taxon>
        <taxon>Actinomycetes</taxon>
        <taxon>Micrococcales</taxon>
        <taxon>Ruaniaceae</taxon>
        <taxon>Ruania</taxon>
    </lineage>
</organism>
<feature type="domain" description="Fe/B12 periplasmic-binding" evidence="4">
    <location>
        <begin position="64"/>
        <end position="337"/>
    </location>
</feature>
<keyword evidence="3" id="KW-0732">Signal</keyword>
<dbReference type="InterPro" id="IPR050902">
    <property type="entry name" value="ABC_Transporter_SBP"/>
</dbReference>
<accession>A0A1H5DTF2</accession>
<feature type="chain" id="PRO_5039274154" evidence="3">
    <location>
        <begin position="24"/>
        <end position="337"/>
    </location>
</feature>
<evidence type="ECO:0000256" key="2">
    <source>
        <dbReference type="SAM" id="MobiDB-lite"/>
    </source>
</evidence>
<gene>
    <name evidence="5" type="ORF">SAMN04488554_0785</name>
</gene>
<proteinExistence type="inferred from homology"/>
<dbReference type="Proteomes" id="UP000199220">
    <property type="component" value="Unassembled WGS sequence"/>
</dbReference>
<dbReference type="SUPFAM" id="SSF53807">
    <property type="entry name" value="Helical backbone' metal receptor"/>
    <property type="match status" value="1"/>
</dbReference>
<reference evidence="6" key="1">
    <citation type="submission" date="2016-10" db="EMBL/GenBank/DDBJ databases">
        <authorList>
            <person name="Varghese N."/>
            <person name="Submissions S."/>
        </authorList>
    </citation>
    <scope>NUCLEOTIDE SEQUENCE [LARGE SCALE GENOMIC DNA]</scope>
    <source>
        <strain evidence="6">DSM 21368</strain>
    </source>
</reference>
<dbReference type="NCBIfam" id="TIGR03868">
    <property type="entry name" value="F420-O_ABCperi"/>
    <property type="match status" value="1"/>
</dbReference>
<feature type="region of interest" description="Disordered" evidence="2">
    <location>
        <begin position="26"/>
        <end position="47"/>
    </location>
</feature>
<dbReference type="PANTHER" id="PTHR30535">
    <property type="entry name" value="VITAMIN B12-BINDING PROTEIN"/>
    <property type="match status" value="1"/>
</dbReference>
<dbReference type="AlphaFoldDB" id="A0A1H5DTF2"/>
<dbReference type="RefSeq" id="WP_342741442.1">
    <property type="nucleotide sequence ID" value="NZ_FNTX01000001.1"/>
</dbReference>
<sequence>MPLPRRAALACAIPLALALTACAGEASPAPEEDGSAEASPDSAGYPVTVDNCGTEVTVTEAPERIVTIKSTSTEMVLALGLGDRLVGTAFSDGPVPEDLADAATDLPVLAERAPSEEVVLETEPDFVFAGWESNFSADDAGERGDLQELGIATYVSPAACQGEGYQPNPLTFDHVFDSITEAGALLGAPDEAAELVQSQQAELAEVDASEAGLSALWYSSGSDTPFVGAGIGAPQLLMETVGLTNIMGETAETWASVSWEAVAEQNPDVIVLVDSAWNTAEHKIEVLESTPTTAVLPAVQESRYLIVPFPASEAGVRSVPAVADLATQLAELEASVS</sequence>
<protein>
    <submittedName>
        <fullName evidence="5">Iron complex transport system substrate-binding protein</fullName>
    </submittedName>
</protein>
<evidence type="ECO:0000256" key="1">
    <source>
        <dbReference type="ARBA" id="ARBA00008814"/>
    </source>
</evidence>
<keyword evidence="6" id="KW-1185">Reference proteome</keyword>
<dbReference type="InterPro" id="IPR002491">
    <property type="entry name" value="ABC_transptr_periplasmic_BD"/>
</dbReference>
<evidence type="ECO:0000259" key="4">
    <source>
        <dbReference type="PROSITE" id="PS50983"/>
    </source>
</evidence>
<dbReference type="PROSITE" id="PS51257">
    <property type="entry name" value="PROKAR_LIPOPROTEIN"/>
    <property type="match status" value="1"/>
</dbReference>
<dbReference type="Pfam" id="PF01497">
    <property type="entry name" value="Peripla_BP_2"/>
    <property type="match status" value="1"/>
</dbReference>
<dbReference type="InterPro" id="IPR022287">
    <property type="entry name" value="ABC_trnsptr_F420-0_sub-bd_pred"/>
</dbReference>
<dbReference type="PANTHER" id="PTHR30535:SF7">
    <property type="entry name" value="IRON(III) DICITRATE-BINDING PROTEIN"/>
    <property type="match status" value="1"/>
</dbReference>
<evidence type="ECO:0000256" key="3">
    <source>
        <dbReference type="SAM" id="SignalP"/>
    </source>
</evidence>
<dbReference type="PROSITE" id="PS50983">
    <property type="entry name" value="FE_B12_PBP"/>
    <property type="match status" value="1"/>
</dbReference>
<dbReference type="STRING" id="648782.SAMN04488554_0785"/>